<keyword evidence="2 5" id="KW-0812">Transmembrane</keyword>
<name>A0A1I4AZ54_9EURY</name>
<dbReference type="Proteomes" id="UP000199607">
    <property type="component" value="Unassembled WGS sequence"/>
</dbReference>
<dbReference type="Pfam" id="PF01226">
    <property type="entry name" value="Form_Nir_trans"/>
    <property type="match status" value="1"/>
</dbReference>
<evidence type="ECO:0000313" key="7">
    <source>
        <dbReference type="Proteomes" id="UP000199607"/>
    </source>
</evidence>
<reference evidence="7" key="1">
    <citation type="submission" date="2016-10" db="EMBL/GenBank/DDBJ databases">
        <authorList>
            <person name="Varghese N."/>
            <person name="Submissions S."/>
        </authorList>
    </citation>
    <scope>NUCLEOTIDE SEQUENCE [LARGE SCALE GENOMIC DNA]</scope>
    <source>
        <strain evidence="7">CGMCC 1.7738</strain>
    </source>
</reference>
<evidence type="ECO:0000256" key="2">
    <source>
        <dbReference type="ARBA" id="ARBA00022692"/>
    </source>
</evidence>
<evidence type="ECO:0000256" key="4">
    <source>
        <dbReference type="ARBA" id="ARBA00023136"/>
    </source>
</evidence>
<sequence length="283" mass="29813">MTSDDPQGASLSYEKILERELENALREINRPSKGVFLSGVAAGLNVSFGALFMAMALTFSPSFPSPLVKQVTLALLSSVGFLFVVLGQTELFTAHTTMAVLPVLDGRTSVRKVGRLWGNVYVSNLLGCAAFAAFIAVLGPAFGIVTPAAAESLATALVDHPWWVVLLSGVVAGWLMGLMTWLVAATRDTVSRVLIIVIVAAAIGFAPFHHALLGTTEVLTGLLLGQTVSVADYGHFLLWTTLGNVLGGSVLVALVNYGHVALAGDVVDVDFEASTETERDEKA</sequence>
<feature type="transmembrane region" description="Helical" evidence="5">
    <location>
        <begin position="162"/>
        <end position="184"/>
    </location>
</feature>
<dbReference type="AlphaFoldDB" id="A0A1I4AZ54"/>
<evidence type="ECO:0000313" key="6">
    <source>
        <dbReference type="EMBL" id="SFK61573.1"/>
    </source>
</evidence>
<dbReference type="GO" id="GO:0005886">
    <property type="term" value="C:plasma membrane"/>
    <property type="evidence" value="ECO:0007669"/>
    <property type="project" value="TreeGrafter"/>
</dbReference>
<dbReference type="PANTHER" id="PTHR30520:SF2">
    <property type="entry name" value="INNER MEMBRANE PROTEIN YFDC"/>
    <property type="match status" value="1"/>
</dbReference>
<keyword evidence="3 5" id="KW-1133">Transmembrane helix</keyword>
<protein>
    <submittedName>
        <fullName evidence="6">Formate/nitrite transporter FocA, FNT family</fullName>
    </submittedName>
</protein>
<organism evidence="6 7">
    <name type="scientific">Halogranum rubrum</name>
    <dbReference type="NCBI Taxonomy" id="553466"/>
    <lineage>
        <taxon>Archaea</taxon>
        <taxon>Methanobacteriati</taxon>
        <taxon>Methanobacteriota</taxon>
        <taxon>Stenosarchaea group</taxon>
        <taxon>Halobacteria</taxon>
        <taxon>Halobacteriales</taxon>
        <taxon>Haloferacaceae</taxon>
    </lineage>
</organism>
<dbReference type="RefSeq" id="WP_089864561.1">
    <property type="nucleotide sequence ID" value="NZ_FOTC01000001.1"/>
</dbReference>
<dbReference type="PANTHER" id="PTHR30520">
    <property type="entry name" value="FORMATE TRANSPORTER-RELATED"/>
    <property type="match status" value="1"/>
</dbReference>
<dbReference type="Gene3D" id="1.20.1080.10">
    <property type="entry name" value="Glycerol uptake facilitator protein"/>
    <property type="match status" value="1"/>
</dbReference>
<evidence type="ECO:0000256" key="3">
    <source>
        <dbReference type="ARBA" id="ARBA00022989"/>
    </source>
</evidence>
<dbReference type="InterPro" id="IPR000292">
    <property type="entry name" value="For/NO2_transpt"/>
</dbReference>
<evidence type="ECO:0000256" key="5">
    <source>
        <dbReference type="SAM" id="Phobius"/>
    </source>
</evidence>
<keyword evidence="4 5" id="KW-0472">Membrane</keyword>
<gene>
    <name evidence="6" type="ORF">SAMN04487950_0192</name>
</gene>
<keyword evidence="7" id="KW-1185">Reference proteome</keyword>
<feature type="transmembrane region" description="Helical" evidence="5">
    <location>
        <begin position="233"/>
        <end position="255"/>
    </location>
</feature>
<dbReference type="GO" id="GO:0015499">
    <property type="term" value="F:formate transmembrane transporter activity"/>
    <property type="evidence" value="ECO:0007669"/>
    <property type="project" value="TreeGrafter"/>
</dbReference>
<feature type="transmembrane region" description="Helical" evidence="5">
    <location>
        <begin position="116"/>
        <end position="142"/>
    </location>
</feature>
<dbReference type="EMBL" id="FOTC01000001">
    <property type="protein sequence ID" value="SFK61573.1"/>
    <property type="molecule type" value="Genomic_DNA"/>
</dbReference>
<feature type="transmembrane region" description="Helical" evidence="5">
    <location>
        <begin position="79"/>
        <end position="104"/>
    </location>
</feature>
<comment type="subcellular location">
    <subcellularLocation>
        <location evidence="1">Membrane</location>
        <topology evidence="1">Multi-pass membrane protein</topology>
    </subcellularLocation>
</comment>
<feature type="transmembrane region" description="Helical" evidence="5">
    <location>
        <begin position="193"/>
        <end position="213"/>
    </location>
</feature>
<dbReference type="InterPro" id="IPR023271">
    <property type="entry name" value="Aquaporin-like"/>
</dbReference>
<accession>A0A1I4AZ54</accession>
<dbReference type="STRING" id="553466.SAMN04487950_0192"/>
<proteinExistence type="predicted"/>
<evidence type="ECO:0000256" key="1">
    <source>
        <dbReference type="ARBA" id="ARBA00004141"/>
    </source>
</evidence>
<feature type="transmembrane region" description="Helical" evidence="5">
    <location>
        <begin position="35"/>
        <end position="59"/>
    </location>
</feature>